<dbReference type="Pfam" id="PF04107">
    <property type="entry name" value="GCS2"/>
    <property type="match status" value="1"/>
</dbReference>
<dbReference type="EMBL" id="BAABFB010000051">
    <property type="protein sequence ID" value="GAA4483100.1"/>
    <property type="molecule type" value="Genomic_DNA"/>
</dbReference>
<dbReference type="NCBIfam" id="TIGR02050">
    <property type="entry name" value="gshA_cyan_rel"/>
    <property type="match status" value="1"/>
</dbReference>
<keyword evidence="3 5" id="KW-0067">ATP-binding</keyword>
<dbReference type="EC" id="6.3.2.2" evidence="5"/>
<dbReference type="Gene3D" id="3.30.590.20">
    <property type="match status" value="1"/>
</dbReference>
<keyword evidence="2 5" id="KW-0547">Nucleotide-binding</keyword>
<gene>
    <name evidence="7" type="ORF">GCM10023094_34200</name>
</gene>
<comment type="caution">
    <text evidence="7">The sequence shown here is derived from an EMBL/GenBank/DDBJ whole genome shotgun (WGS) entry which is preliminary data.</text>
</comment>
<dbReference type="InterPro" id="IPR011793">
    <property type="entry name" value="YbdK"/>
</dbReference>
<dbReference type="PANTHER" id="PTHR36510">
    <property type="entry name" value="GLUTAMATE--CYSTEINE LIGASE 2-RELATED"/>
    <property type="match status" value="1"/>
</dbReference>
<dbReference type="GO" id="GO:0016874">
    <property type="term" value="F:ligase activity"/>
    <property type="evidence" value="ECO:0007669"/>
    <property type="project" value="UniProtKB-KW"/>
</dbReference>
<evidence type="ECO:0000256" key="4">
    <source>
        <dbReference type="ARBA" id="ARBA00048819"/>
    </source>
</evidence>
<evidence type="ECO:0000313" key="7">
    <source>
        <dbReference type="EMBL" id="GAA4483100.1"/>
    </source>
</evidence>
<keyword evidence="8" id="KW-1185">Reference proteome</keyword>
<dbReference type="Proteomes" id="UP001501183">
    <property type="component" value="Unassembled WGS sequence"/>
</dbReference>
<reference evidence="8" key="1">
    <citation type="journal article" date="2019" name="Int. J. Syst. Evol. Microbiol.">
        <title>The Global Catalogue of Microorganisms (GCM) 10K type strain sequencing project: providing services to taxonomists for standard genome sequencing and annotation.</title>
        <authorList>
            <consortium name="The Broad Institute Genomics Platform"/>
            <consortium name="The Broad Institute Genome Sequencing Center for Infectious Disease"/>
            <person name="Wu L."/>
            <person name="Ma J."/>
        </authorList>
    </citation>
    <scope>NUCLEOTIDE SEQUENCE [LARGE SCALE GENOMIC DNA]</scope>
    <source>
        <strain evidence="8">JCM 32206</strain>
    </source>
</reference>
<dbReference type="NCBIfam" id="NF010041">
    <property type="entry name" value="PRK13517.1-1"/>
    <property type="match status" value="1"/>
</dbReference>
<sequence>MNAESIAEHNGSEWRGRSAPTVGVEEEFLLVDAETGQPRLCNAEVAAAAGEFGVELQLELSRCQVETNTPACHDSRELRASLLGMRSAVGAAAIQDGCHLVAVGTPILAPWRLPISASDRYRRMERQFGVLAIEQAVCGCHVHVEVPDRETAVQVSNHIRPWLPTLLSLSANSALHRGLDSGYASWRSILWSRWPASGPPPLFRSADHYDSVVDTLVDSGLLMDERMVYWDVRPSCHLPTVEIRVADVQPTVDETVLVAALTRALVMTATRGVERGDAPPDVDLEILRAAAWIAAREGIAGRAIDPRTGRPVGARGMLDALVEHVHESLDELREFRLVRNLLRREFETGNGSQWQRRALREYRDPVTVIGLAARRTLQDSVPIAPGGESSAPDDDAASADALLE</sequence>
<evidence type="ECO:0000256" key="2">
    <source>
        <dbReference type="ARBA" id="ARBA00022741"/>
    </source>
</evidence>
<evidence type="ECO:0000256" key="5">
    <source>
        <dbReference type="HAMAP-Rule" id="MF_01609"/>
    </source>
</evidence>
<feature type="region of interest" description="Disordered" evidence="6">
    <location>
        <begin position="380"/>
        <end position="404"/>
    </location>
</feature>
<dbReference type="InterPro" id="IPR050141">
    <property type="entry name" value="GCL_type2/YbdK_subfam"/>
</dbReference>
<organism evidence="7 8">
    <name type="scientific">Rhodococcus olei</name>
    <dbReference type="NCBI Taxonomy" id="2161675"/>
    <lineage>
        <taxon>Bacteria</taxon>
        <taxon>Bacillati</taxon>
        <taxon>Actinomycetota</taxon>
        <taxon>Actinomycetes</taxon>
        <taxon>Mycobacteriales</taxon>
        <taxon>Nocardiaceae</taxon>
        <taxon>Rhodococcus</taxon>
    </lineage>
</organism>
<comment type="catalytic activity">
    <reaction evidence="4 5">
        <text>L-cysteine + L-glutamate + ATP = gamma-L-glutamyl-L-cysteine + ADP + phosphate + H(+)</text>
        <dbReference type="Rhea" id="RHEA:13285"/>
        <dbReference type="ChEBI" id="CHEBI:15378"/>
        <dbReference type="ChEBI" id="CHEBI:29985"/>
        <dbReference type="ChEBI" id="CHEBI:30616"/>
        <dbReference type="ChEBI" id="CHEBI:35235"/>
        <dbReference type="ChEBI" id="CHEBI:43474"/>
        <dbReference type="ChEBI" id="CHEBI:58173"/>
        <dbReference type="ChEBI" id="CHEBI:456216"/>
        <dbReference type="EC" id="6.3.2.2"/>
    </reaction>
</comment>
<evidence type="ECO:0000256" key="3">
    <source>
        <dbReference type="ARBA" id="ARBA00022840"/>
    </source>
</evidence>
<keyword evidence="1 5" id="KW-0436">Ligase</keyword>
<name>A0ABP8P9M2_9NOCA</name>
<accession>A0ABP8P9M2</accession>
<evidence type="ECO:0000256" key="1">
    <source>
        <dbReference type="ARBA" id="ARBA00022598"/>
    </source>
</evidence>
<comment type="similarity">
    <text evidence="5">Belongs to the glutamate--cysteine ligase type 2 family. YbdK subfamily.</text>
</comment>
<feature type="compositionally biased region" description="Acidic residues" evidence="6">
    <location>
        <begin position="391"/>
        <end position="404"/>
    </location>
</feature>
<dbReference type="InterPro" id="IPR014746">
    <property type="entry name" value="Gln_synth/guanido_kin_cat_dom"/>
</dbReference>
<evidence type="ECO:0000313" key="8">
    <source>
        <dbReference type="Proteomes" id="UP001501183"/>
    </source>
</evidence>
<protein>
    <recommendedName>
        <fullName evidence="5">Putative glutamate--cysteine ligase 2</fullName>
        <ecNumber evidence="5">6.3.2.2</ecNumber>
    </recommendedName>
    <alternativeName>
        <fullName evidence="5">Gamma-glutamylcysteine synthetase 2</fullName>
        <shortName evidence="5">GCS 2</shortName>
        <shortName evidence="5">Gamma-GCS 2</shortName>
    </alternativeName>
</protein>
<dbReference type="InterPro" id="IPR006336">
    <property type="entry name" value="GCS2"/>
</dbReference>
<proteinExistence type="inferred from homology"/>
<dbReference type="SUPFAM" id="SSF55931">
    <property type="entry name" value="Glutamine synthetase/guanido kinase"/>
    <property type="match status" value="1"/>
</dbReference>
<dbReference type="RefSeq" id="WP_345347494.1">
    <property type="nucleotide sequence ID" value="NZ_BAABFB010000051.1"/>
</dbReference>
<evidence type="ECO:0000256" key="6">
    <source>
        <dbReference type="SAM" id="MobiDB-lite"/>
    </source>
</evidence>
<dbReference type="HAMAP" id="MF_01609">
    <property type="entry name" value="Glu_cys_ligase_2"/>
    <property type="match status" value="1"/>
</dbReference>
<dbReference type="PANTHER" id="PTHR36510:SF1">
    <property type="entry name" value="GLUTAMATE--CYSTEINE LIGASE 2-RELATED"/>
    <property type="match status" value="1"/>
</dbReference>
<comment type="function">
    <text evidence="5">ATP-dependent carboxylate-amine ligase which exhibits weak glutamate--cysteine ligase activity.</text>
</comment>